<feature type="domain" description="Fibronectin type-III" evidence="14">
    <location>
        <begin position="2148"/>
        <end position="2237"/>
    </location>
</feature>
<dbReference type="InterPro" id="IPR008211">
    <property type="entry name" value="Laminin_N"/>
</dbReference>
<dbReference type="Gene3D" id="2.10.25.10">
    <property type="entry name" value="Laminin"/>
    <property type="match status" value="9"/>
</dbReference>
<dbReference type="Pfam" id="PF00054">
    <property type="entry name" value="Laminin_G_1"/>
    <property type="match status" value="1"/>
</dbReference>
<dbReference type="GO" id="GO:0048513">
    <property type="term" value="P:animal organ development"/>
    <property type="evidence" value="ECO:0007669"/>
    <property type="project" value="UniProtKB-ARBA"/>
</dbReference>
<dbReference type="GO" id="GO:0005576">
    <property type="term" value="C:extracellular region"/>
    <property type="evidence" value="ECO:0007669"/>
    <property type="project" value="UniProtKB-SubCell"/>
</dbReference>
<feature type="domain" description="Fibronectin type-III" evidence="14">
    <location>
        <begin position="3018"/>
        <end position="3115"/>
    </location>
</feature>
<dbReference type="CDD" id="cd00110">
    <property type="entry name" value="LamG"/>
    <property type="match status" value="2"/>
</dbReference>
<comment type="subcellular location">
    <subcellularLocation>
        <location evidence="1">Cell projection</location>
    </subcellularLocation>
    <subcellularLocation>
        <location evidence="2">Secreted</location>
    </subcellularLocation>
</comment>
<dbReference type="FunFam" id="2.60.40.10:FF:001176">
    <property type="entry name" value="Usherin"/>
    <property type="match status" value="1"/>
</dbReference>
<dbReference type="PROSITE" id="PS50025">
    <property type="entry name" value="LAM_G_DOMAIN"/>
    <property type="match status" value="2"/>
</dbReference>
<evidence type="ECO:0000313" key="17">
    <source>
        <dbReference type="Proteomes" id="UP001283361"/>
    </source>
</evidence>
<dbReference type="GO" id="GO:0042995">
    <property type="term" value="C:cell projection"/>
    <property type="evidence" value="ECO:0007669"/>
    <property type="project" value="UniProtKB-SubCell"/>
</dbReference>
<dbReference type="SMART" id="SM00282">
    <property type="entry name" value="LamG"/>
    <property type="match status" value="2"/>
</dbReference>
<dbReference type="FunFam" id="2.60.40.10:FF:001716">
    <property type="entry name" value="Usherin"/>
    <property type="match status" value="1"/>
</dbReference>
<dbReference type="PROSITE" id="PS01248">
    <property type="entry name" value="EGF_LAM_1"/>
    <property type="match status" value="2"/>
</dbReference>
<dbReference type="InterPro" id="IPR001791">
    <property type="entry name" value="Laminin_G"/>
</dbReference>
<dbReference type="InterPro" id="IPR003961">
    <property type="entry name" value="FN3_dom"/>
</dbReference>
<feature type="domain" description="Laminin EGF-like" evidence="13">
    <location>
        <begin position="924"/>
        <end position="976"/>
    </location>
</feature>
<feature type="domain" description="Fibronectin type-III" evidence="14">
    <location>
        <begin position="3878"/>
        <end position="3969"/>
    </location>
</feature>
<dbReference type="EMBL" id="JAWDGP010006922">
    <property type="protein sequence ID" value="KAK3733036.1"/>
    <property type="molecule type" value="Genomic_DNA"/>
</dbReference>
<dbReference type="PANTHER" id="PTHR46957:SF7">
    <property type="entry name" value="USHERIN"/>
    <property type="match status" value="1"/>
</dbReference>
<dbReference type="Gene3D" id="2.60.120.200">
    <property type="match status" value="3"/>
</dbReference>
<keyword evidence="8" id="KW-0966">Cell projection</keyword>
<feature type="domain" description="Laminin EGF-like" evidence="13">
    <location>
        <begin position="719"/>
        <end position="771"/>
    </location>
</feature>
<feature type="domain" description="Fibronectin type-III" evidence="14">
    <location>
        <begin position="1138"/>
        <end position="1222"/>
    </location>
</feature>
<feature type="domain" description="Fibronectin type-III" evidence="14">
    <location>
        <begin position="3603"/>
        <end position="3690"/>
    </location>
</feature>
<feature type="domain" description="Laminin EGF-like" evidence="13">
    <location>
        <begin position="1028"/>
        <end position="1081"/>
    </location>
</feature>
<dbReference type="Gene3D" id="2.60.120.260">
    <property type="entry name" value="Galactose-binding domain-like"/>
    <property type="match status" value="1"/>
</dbReference>
<dbReference type="SMART" id="SM00136">
    <property type="entry name" value="LamNT"/>
    <property type="match status" value="1"/>
</dbReference>
<feature type="domain" description="Laminin G" evidence="12">
    <location>
        <begin position="1591"/>
        <end position="1790"/>
    </location>
</feature>
<feature type="disulfide bond" evidence="10">
    <location>
        <begin position="742"/>
        <end position="751"/>
    </location>
</feature>
<feature type="domain" description="Fibronectin type-III" evidence="14">
    <location>
        <begin position="1322"/>
        <end position="1436"/>
    </location>
</feature>
<feature type="domain" description="Laminin EGF-like" evidence="13">
    <location>
        <begin position="772"/>
        <end position="824"/>
    </location>
</feature>
<keyword evidence="3" id="KW-0964">Secreted</keyword>
<evidence type="ECO:0008006" key="18">
    <source>
        <dbReference type="Google" id="ProtNLM"/>
    </source>
</evidence>
<feature type="disulfide bond" evidence="10">
    <location>
        <begin position="1065"/>
        <end position="1079"/>
    </location>
</feature>
<feature type="domain" description="Fibronectin type-III" evidence="14">
    <location>
        <begin position="3116"/>
        <end position="3208"/>
    </location>
</feature>
<feature type="domain" description="Fibronectin type-III" evidence="14">
    <location>
        <begin position="2919"/>
        <end position="3016"/>
    </location>
</feature>
<feature type="domain" description="Fibronectin type-III" evidence="14">
    <location>
        <begin position="4859"/>
        <end position="4962"/>
    </location>
</feature>
<dbReference type="SUPFAM" id="SSF49899">
    <property type="entry name" value="Concanavalin A-like lectins/glucanases"/>
    <property type="match status" value="3"/>
</dbReference>
<dbReference type="Pfam" id="PF02210">
    <property type="entry name" value="Laminin_G_2"/>
    <property type="match status" value="1"/>
</dbReference>
<feature type="disulfide bond" evidence="10">
    <location>
        <begin position="1082"/>
        <end position="1094"/>
    </location>
</feature>
<dbReference type="Pfam" id="PF00055">
    <property type="entry name" value="Laminin_N"/>
    <property type="match status" value="1"/>
</dbReference>
<feature type="domain" description="Fibronectin type-III" evidence="14">
    <location>
        <begin position="2342"/>
        <end position="2432"/>
    </location>
</feature>
<dbReference type="PROSITE" id="PS50853">
    <property type="entry name" value="FN3"/>
    <property type="match status" value="28"/>
</dbReference>
<evidence type="ECO:0000259" key="12">
    <source>
        <dbReference type="PROSITE" id="PS50025"/>
    </source>
</evidence>
<name>A0AAE0Y588_9GAST</name>
<dbReference type="SMART" id="SM00560">
    <property type="entry name" value="LamGL"/>
    <property type="match status" value="1"/>
</dbReference>
<feature type="domain" description="Fibronectin type-III" evidence="14">
    <location>
        <begin position="2726"/>
        <end position="2825"/>
    </location>
</feature>
<evidence type="ECO:0000256" key="2">
    <source>
        <dbReference type="ARBA" id="ARBA00004613"/>
    </source>
</evidence>
<evidence type="ECO:0000256" key="3">
    <source>
        <dbReference type="ARBA" id="ARBA00022525"/>
    </source>
</evidence>
<keyword evidence="4" id="KW-0732">Signal</keyword>
<dbReference type="InterPro" id="IPR008979">
    <property type="entry name" value="Galactose-bd-like_sf"/>
</dbReference>
<dbReference type="Pfam" id="PF00041">
    <property type="entry name" value="fn3"/>
    <property type="match status" value="17"/>
</dbReference>
<feature type="domain" description="Fibronectin type-III" evidence="14">
    <location>
        <begin position="4381"/>
        <end position="4484"/>
    </location>
</feature>
<keyword evidence="17" id="KW-1185">Reference proteome</keyword>
<dbReference type="FunFam" id="2.10.25.10:FF:000224">
    <property type="entry name" value="Usherin"/>
    <property type="match status" value="1"/>
</dbReference>
<dbReference type="PROSITE" id="PS51117">
    <property type="entry name" value="LAMININ_NTER"/>
    <property type="match status" value="1"/>
</dbReference>
<feature type="domain" description="Laminin EGF-like" evidence="13">
    <location>
        <begin position="977"/>
        <end position="1027"/>
    </location>
</feature>
<evidence type="ECO:0000256" key="11">
    <source>
        <dbReference type="SAM" id="MobiDB-lite"/>
    </source>
</evidence>
<feature type="domain" description="Fibronectin type-III" evidence="14">
    <location>
        <begin position="1437"/>
        <end position="1544"/>
    </location>
</feature>
<dbReference type="InterPro" id="IPR013320">
    <property type="entry name" value="ConA-like_dom_sf"/>
</dbReference>
<dbReference type="FunFam" id="2.10.25.10:FF:000275">
    <property type="entry name" value="usherin"/>
    <property type="match status" value="2"/>
</dbReference>
<evidence type="ECO:0000256" key="9">
    <source>
        <dbReference type="ARBA" id="ARBA00023292"/>
    </source>
</evidence>
<dbReference type="Pfam" id="PF00053">
    <property type="entry name" value="EGF_laminin"/>
    <property type="match status" value="10"/>
</dbReference>
<evidence type="ECO:0000256" key="10">
    <source>
        <dbReference type="PROSITE-ProRule" id="PRU00460"/>
    </source>
</evidence>
<evidence type="ECO:0000313" key="16">
    <source>
        <dbReference type="EMBL" id="KAK3733036.1"/>
    </source>
</evidence>
<feature type="domain" description="Fibronectin type-III" evidence="14">
    <location>
        <begin position="4163"/>
        <end position="4256"/>
    </location>
</feature>
<feature type="disulfide bond" evidence="10">
    <location>
        <begin position="1084"/>
        <end position="1101"/>
    </location>
</feature>
<accession>A0AAE0Y588</accession>
<sequence length="5006" mass="542201">MTEDCRNDRIFIVHRLPHTVFPTQMETNGTSSPPVSSPFLHNSFPYSAECSSSQHIPLVIKSISYMFPSIYHYCSKPISLSNSQKSFPSLLLLLLLHLLFPSPGCGQLPTSQRPFPPLFNAALGRPVLTNPSASTCGLGRTSAFCISSSKVQSINTCIQDFCVQTCPGRATLPQATKLLEATSPGSGDCVVADIVNTRPASSIGDLSWTLTRAGPTCFLQPQASPRLDTSGVVSFTLTAWVWLDSQDMGTVLEKMSTSGDSLFSIQVGTSGVRFVYSRTGESSNLVFSADVSIPLANWTHITLQVHDVAASFYINGPGEDLAPTVTGRLVQSVSDGTGPYRVGQNGNGDNQFIGRLQDLNFYAVALSNREIAQLYTGTFPSVRIQSDCRCPSIYSRIKPGQTTLCIQNGDVATTTDSSPRLSPNAHPLEYLNDGDSNSKWISSYLNQVEIEVDLGDEYEVFYVVLQFYSPQPKAVTIFRQTADDQTWQNWQFYADDCQGRFSMPNNGAFSAPDGVNCLQFGTHGGTIPYSQGGITFNLLSPDPVGRPGSNDFYGTPDLHELVKARKVKVKFEDHYYVTNVLHQYYAVYEFIITARCDCNGHASSCDTSSLPYSCDCLPSSNTEGAKCDACKPLFNNKPFRKGDNRLENACQPCLCNGHADSCVYNVTLDPMPESHADGGGGVCVNCQHNTVGRFCETCATEYFRPTGVSLSDPEVCQPCACSAIGTVGKDADCSKVGGQCTCKANVEGRACERCKPGFYLLTEANTDGCLACNCNSLGVSQGDMTCNQLTGQCTCKDNVQGIRCDECKNGFFSLTSENPEGCTACNCNPVGSTSIYCDPDDGQCLCKPRVQGMKCDECKDGFFNFTNGCDSCLCNPEGKESGTVCDKGSGRCTCKSNVDGLHCDRCKEGAYSFGASPVTGCINCPCNAAGTVNGTGACDSATGDCLCKDNVDGQGCDRCKSNTYGLDAADPLGCRSCDCDPTGTQVGNVSMCDQNTGNCSCLSNRQGRRCDSCARGFYFNPNGGCLACDCHPTGTLFGTSCDPVTGQCECKAGEFGVTGKNCDRCLPTFYKFNARLGLCLACNCLPAGSLNETCNAVTGQCDCKELVTGRSCDSCTEGSSELDANNPFGCNTFPSQQPPPEYTSRSSTTIALRWDLPDNPNGVLTSYKIFRGDTIVGTTPAEVTTYEDTGLQPYTQYTYSVEVSNKHGSTRSAPVVFRTLAGTPSDDAVLTVSDVRARSAFCSWTPPSSLNGPLLNYAILSRKSAENKTVVEWEGTETSTTLTTLSPYTQYRLIVRTCTLGGCTDNGGESVVTMSAAPEGQRPPTITAVDSSSLFVQWEPPLKPNGVINFYELWFRGAPDDEGVSDPTSSRVFHPSGRYDPLNEASASPIGWPATNFTQAGLQAFTEYEFQVLAENDAGKTASVWALGITKEAVPKLVAPPTVTGISSTKLSITWSTPRPQDILGVVQAYRIFYNSPTDPVTDPFGPTYIWKMIYQGDGTIYQHTVSALTPYSEHTFILEACNGVGCGNSTAVTGRTLVDVPEGVRNPKVEGFNTSAMRISWEEPLFPNGPPPSYRVEKTNIALSYPASVVRGTRFTGGGYYQFQPDVIPQGVAFTGIRFRFRLESGTGILLFSASSTQEEFVAVQFVNGRPRFLFDTQGCRFIAFVTTTNDEGLVYNDGKWHSFEAMRTGIYGTVTVDEVWTGESYIRDTSCQGTSIIGPTEAVYVGGFPPDFVLRRTDGTRRVETSALEGCIDSIEIMMQMYPEQIWKKLDWSKGVTNDLAFLNWQGCPINLQSGFHFMGKGYLVIQNCDQRRCDVSGNDITVNFRLRTTLHTGLLFLVYGGSSIYMYSYMTNGRVVFVLSDTSTRTIAEYSDPTVNLCDGQWRALTFQKRGQQATVLLAGTQVKTVGDPGVAMVLALTSYLYIGGIKSGSEAAQFVQDNGLLVPGKGFGGCLSKLEINGKKYYEDMTVVDIANTNLDGCPPYYTPAPEDTCQASLISEVYSGSDRVAFDTGLMPYTDYIYRVVASNKAGEGYSSWGYGRTREGAPRGMGAPTDVRSISGHVIEVIWQEPEMTYGLLTKYVVVAYVVGAQNNDSQVSLDVFQVTNTAVNMTGVVPDTQYLVKVKACTAGGCTESEDGVEIKTPIEAPEDVPAPTAESGPTYLFVKWEMPGKPNGPITGFFLYQDGREVYTGGRLNFNVTDLQVYTAYNFHVSACTTSGCTEGPTVAISTAQLPPTTVEPPTLLVLGINSIQASWNTPSQLNGVLKSYLLYATAVSTGSAEPPSTANGAPGEPVYNSTVLITYTTIEGLLAGTIYNISLGACTEGGCTLSVPAVATTEESAPQGIPEPMVSSPSSSSLQVIWEPPQFPNGHITNYVLLQNGAEVYSGLDRQYSIDGLAPYSRYTFRVRACTAQGCAVSNEVEARTLEMPPEGNIVLSAEVQDPRTINVTWTTPENLNGFMAYYVLALGLFYINPENWDYSTVTEQRTLLNETVGYTIYQLGPLVPMSTYSIQVNGTNSMGFILSNIVQLDMPPSTPDGMAPPELVSDTSKSVKATWQPVGRVNANEDPAYTLQFKDSELAQAENEFGPTVTRSYTKINLRPFTEYFFRVIVSNSLGQTLSDWASVVTLQDKPGSMGVPLVAGVRARYVDLTWSAPLSPNGILTSYKVFANSELKVQVLGNETAARVDRLTPFTFYAFEVEACTVIGCTRGDLSSNINTLEDVSEGLQPPTLRTLSPSAIEILYTEPGEANGQISQYIIERKEGQESGNITMLTARPPELTKTYVDESSELIPFNEYSYRVNVRNGAGLALGPWAVVSTGASRPAGVMPPDVASIEPTSVLVTWSPPIQPNGVVESYVLRFPDPRLEVSPSNGTRKVVEGLIPYTEYAVTVTACTNGGCTESSPTPIRTEATSPVPPPAPSPTAVSSSRISVLWQPSPSPNGPGVRYELSRLKIKQPLETSTADLNIWERVYQGDDRFFEDTNLPMFTTYIYRVTVFNDVGPAVSANSSQVTTFGGLPRLPPIVIAMPLDHLSVQVNWTLPNSVELQGDVQTLTIEGQSSIQNVTAYPSVLRDHYVLGSRTSLTPNTEYEVTLQVTIYGGASITSEPVSVKTLSGAPRGLPPPVLIAVSTSELRVSWSAPSQPNGDIISYIIIIGDRRVDPQAVFPGSFVIDGLRPYTIYSVSMEACTVFSCTISAPSQGVTAEAPPQGQAGPVLVASSPRELQIMWTSPDRPNGIIQRYDLWRKTLQKCVDIPPPTTDPELEKCSYIECDILENRCGRVCYSGSKVCCDGTLHDAQPDYGCCGTSYIPKPNSDLVCCAGKFYTPQDNFRCCGKRYIHVPEGEICCPDPKEDRVSVSQGDACCGGMPYLLGESQICCQDTLWNRFGRQCCGGKVIPDTATCCGDLTSGQDHLPKPGFSCCGQEYVNSSTTLCCVSDTGHSRVHYYDSEGEKQTASDKCCGTARISSNLGCCNYLSFDTMTQVCADKSQETTGCGTGIVCPLRQGATAFCNRCDFDRTQLTCGAVKAGKSTMPYPDGSQTNNQDPEAVCTTETERIFSGLNMSYVDADLQPFSQYEYSVVSVNSAGSVRSNYISIQTPQAAPQLVQPPTATVAEGQLFVIYVSWRLPGKPNGEITSYTLRRDGIELYRGLDMSFQDDLNILPYRSYSYQLSACNQAGCADSQLVSVATAQAPPEELLPPLVELVSPTSVKIMTQPPGQPNGIITSYILRLLGTELKFDSDLPQEFVVNDLSPYTTYSFDSIVCTQAGCTTSPNITVTTDQSLPEGVQPLQIIVVSSTMLNLYWQPPAMPNGLITEYKVLRTGPQPVLVEYAGLGFSVSLQDLTPGASLTYQLQVTNGAGTTQSDPREIIMPQMTPLNIPPPQVVRVLSSTSMQIMWLPIETDQGEIDQYRILMNLGQKTEVIRGVGLQTRLIISELLPYTMYMIRLQACLRNVLNGCGTSSAVNATTDEDVPASLSPPTLLAVSPTAVQVSWLPPRLPNGQITQYRIYQRTLGDPSSEILINQISGEDLSFIHAGQDLRPYRQYEYQVEAVNSVGTVKSNWTSVRTLQAPPQGLAAPTIPSTNTYGVSVSWSAPQAPNGPILEYRVYYKQASEQEQSVSVLGNDTDTFISGLFAYTEYEISVEALNDAGRVRSPPTSATTQEGYPSGLSKFNVEKITSGTAVILTWENPSQPNGEIIDYRIYQADSSVAVFQGLSRQFEFPRLLPFTQYTVSLEACTRAGCTRGEDQSFITAETMPQNQPSPVMGSVNATHITLTWSPPVNPNGAITAFEVLRAEAALRRRRRDAARRFDLLDQSDITPIKTMYEFKTSNASWSGRSSFSKFSSYNNITTRSQTGGSSNSLVAESIPLFERSLILDNDFQDNILLLHSKDTVVSSHVRKWVEPESITQFNLENEIIRRFRRQTITPPSEAVVVYQTTDTDAESFSWTDSGLSPYTQYMYSVRASNNLGQVTSPWQIVRTEQAAPSGVLPPTLAHVSNEINSLLVTWDEPEQMNGVLQGYQLQRNDSVPFSFPAEGERRFVDTGLIAFTRYVYTVTACTGGGCTTSPSASIITLEAPPLIVKPPTVSAVDSSTINVAWMPPQISNGKVTKYILNMDGTEVFSGLDVTYTVTDLLPYSLHAFTITACTNGGCTTSGEVMERSEDAPPEGLSPPLLRVVSANAIEIVWSPPAQPNGALESYDVRRNGRLIFTDSSMLSAEFGASQEMSYTDYSLEPGEEYSYTIIARNRKGSIESGPATAVTYSASPSGLAPPALIPLSSTSIQVNWLPPASPNGALVNYTIYQGQGSVYFGPRETLSYIVLGLAAYTEYSFRVEACTARGCAVGPPSTAQTLPAPPEGQGVPVLLPLAGESGAHAGVRVTWSPPAKPNGQITEYEVHRRAILDGEGQDFSDAVLVYNGTLQGYTDVASPELRPFQPYQYMIRTFNAAGRADSAWVKVTTREGQPDGVPAPQIQSTTSTTITVTTAVPLEPNGKIRLYRILVNGAVVGVT</sequence>
<evidence type="ECO:0000256" key="6">
    <source>
        <dbReference type="ARBA" id="ARBA00023157"/>
    </source>
</evidence>
<dbReference type="PROSITE" id="PS50027">
    <property type="entry name" value="EGF_LAM_2"/>
    <property type="match status" value="8"/>
</dbReference>
<dbReference type="FunFam" id="2.10.25.10:FF:000082">
    <property type="entry name" value="Laminin subunit alpha 1"/>
    <property type="match status" value="1"/>
</dbReference>
<feature type="disulfide bond" evidence="10">
    <location>
        <begin position="1001"/>
        <end position="1010"/>
    </location>
</feature>
<feature type="disulfide bond" evidence="10">
    <location>
        <begin position="827"/>
        <end position="844"/>
    </location>
</feature>
<gene>
    <name evidence="16" type="ORF">RRG08_002637</name>
</gene>
<feature type="domain" description="Laminin EGF-like" evidence="13">
    <location>
        <begin position="1082"/>
        <end position="1132"/>
    </location>
</feature>
<dbReference type="InterPro" id="IPR050713">
    <property type="entry name" value="RTP_Phos/Ushers"/>
</dbReference>
<dbReference type="FunFam" id="2.60.40.10:FF:001211">
    <property type="entry name" value="Usherin"/>
    <property type="match status" value="1"/>
</dbReference>
<evidence type="ECO:0000259" key="15">
    <source>
        <dbReference type="PROSITE" id="PS51117"/>
    </source>
</evidence>
<dbReference type="SUPFAM" id="SSF49785">
    <property type="entry name" value="Galactose-binding domain-like"/>
    <property type="match status" value="1"/>
</dbReference>
<dbReference type="InterPro" id="IPR036116">
    <property type="entry name" value="FN3_sf"/>
</dbReference>
<feature type="domain" description="Fibronectin type-III" evidence="14">
    <location>
        <begin position="3784"/>
        <end position="3876"/>
    </location>
</feature>
<comment type="caution">
    <text evidence="16">The sequence shown here is derived from an EMBL/GenBank/DDBJ whole genome shotgun (WGS) entry which is preliminary data.</text>
</comment>
<feature type="disulfide bond" evidence="10">
    <location>
        <begin position="947"/>
        <end position="956"/>
    </location>
</feature>
<dbReference type="FunFam" id="2.10.25.10:FF:000090">
    <property type="entry name" value="laminin subunit alpha"/>
    <property type="match status" value="4"/>
</dbReference>
<feature type="domain" description="Fibronectin type-III" evidence="14">
    <location>
        <begin position="2539"/>
        <end position="2634"/>
    </location>
</feature>
<evidence type="ECO:0000256" key="8">
    <source>
        <dbReference type="ARBA" id="ARBA00023273"/>
    </source>
</evidence>
<dbReference type="Gene3D" id="2.60.40.10">
    <property type="entry name" value="Immunoglobulins"/>
    <property type="match status" value="31"/>
</dbReference>
<dbReference type="InterPro" id="IPR013783">
    <property type="entry name" value="Ig-like_fold"/>
</dbReference>
<feature type="domain" description="Fibronectin type-III" evidence="14">
    <location>
        <begin position="2050"/>
        <end position="2147"/>
    </location>
</feature>
<feature type="domain" description="Fibronectin type-III" evidence="14">
    <location>
        <begin position="4485"/>
        <end position="4577"/>
    </location>
</feature>
<feature type="domain" description="Fibronectin type-III" evidence="14">
    <location>
        <begin position="2826"/>
        <end position="2918"/>
    </location>
</feature>
<keyword evidence="6 10" id="KW-1015">Disulfide bond</keyword>
<feature type="domain" description="Fibronectin type-III" evidence="14">
    <location>
        <begin position="4762"/>
        <end position="4854"/>
    </location>
</feature>
<dbReference type="CDD" id="cd00063">
    <property type="entry name" value="FN3"/>
    <property type="match status" value="26"/>
</dbReference>
<keyword evidence="9 10" id="KW-0424">Laminin EGF-like domain</keyword>
<keyword evidence="7" id="KW-0325">Glycoprotein</keyword>
<dbReference type="SUPFAM" id="SSF57196">
    <property type="entry name" value="EGF/Laminin"/>
    <property type="match status" value="9"/>
</dbReference>
<dbReference type="SUPFAM" id="SSF49265">
    <property type="entry name" value="Fibronectin type III"/>
    <property type="match status" value="20"/>
</dbReference>
<dbReference type="Pfam" id="PF13385">
    <property type="entry name" value="Laminin_G_3"/>
    <property type="match status" value="1"/>
</dbReference>
<dbReference type="CDD" id="cd00055">
    <property type="entry name" value="EGF_Lam"/>
    <property type="match status" value="10"/>
</dbReference>
<protein>
    <recommendedName>
        <fullName evidence="18">Usherin</fullName>
    </recommendedName>
</protein>
<feature type="domain" description="Laminin EGF-like" evidence="13">
    <location>
        <begin position="872"/>
        <end position="923"/>
    </location>
</feature>
<feature type="domain" description="Fibronectin type-III" evidence="14">
    <location>
        <begin position="4663"/>
        <end position="4761"/>
    </location>
</feature>
<evidence type="ECO:0000256" key="4">
    <source>
        <dbReference type="ARBA" id="ARBA00022729"/>
    </source>
</evidence>
<feature type="domain" description="Fibronectin type-III" evidence="14">
    <location>
        <begin position="2238"/>
        <end position="2341"/>
    </location>
</feature>
<dbReference type="SMART" id="SM00060">
    <property type="entry name" value="FN3"/>
    <property type="match status" value="31"/>
</dbReference>
<feature type="region of interest" description="Disordered" evidence="11">
    <location>
        <begin position="2898"/>
        <end position="2943"/>
    </location>
</feature>
<feature type="domain" description="Laminin G" evidence="12">
    <location>
        <begin position="1795"/>
        <end position="1982"/>
    </location>
</feature>
<feature type="domain" description="Fibronectin type-III" evidence="14">
    <location>
        <begin position="3691"/>
        <end position="3780"/>
    </location>
</feature>
<comment type="caution">
    <text evidence="10">Lacks conserved residue(s) required for the propagation of feature annotation.</text>
</comment>
<evidence type="ECO:0000256" key="7">
    <source>
        <dbReference type="ARBA" id="ARBA00023180"/>
    </source>
</evidence>
<dbReference type="Proteomes" id="UP001283361">
    <property type="component" value="Unassembled WGS sequence"/>
</dbReference>
<feature type="disulfide bond" evidence="10">
    <location>
        <begin position="846"/>
        <end position="855"/>
    </location>
</feature>
<evidence type="ECO:0000256" key="1">
    <source>
        <dbReference type="ARBA" id="ARBA00004316"/>
    </source>
</evidence>
<feature type="domain" description="Laminin EGF-like" evidence="13">
    <location>
        <begin position="825"/>
        <end position="871"/>
    </location>
</feature>
<feature type="domain" description="Laminin N-terminal" evidence="15">
    <location>
        <begin position="367"/>
        <end position="595"/>
    </location>
</feature>
<feature type="disulfide bond" evidence="10">
    <location>
        <begin position="1103"/>
        <end position="1112"/>
    </location>
</feature>
<feature type="disulfide bond" evidence="10">
    <location>
        <begin position="894"/>
        <end position="903"/>
    </location>
</feature>
<feature type="domain" description="Fibronectin type-III" evidence="14">
    <location>
        <begin position="2635"/>
        <end position="2722"/>
    </location>
</feature>
<feature type="domain" description="Fibronectin type-III" evidence="14">
    <location>
        <begin position="3973"/>
        <end position="4068"/>
    </location>
</feature>
<reference evidence="16" key="1">
    <citation type="journal article" date="2023" name="G3 (Bethesda)">
        <title>A reference genome for the long-term kleptoplast-retaining sea slug Elysia crispata morphotype clarki.</title>
        <authorList>
            <person name="Eastman K.E."/>
            <person name="Pendleton A.L."/>
            <person name="Shaikh M.A."/>
            <person name="Suttiyut T."/>
            <person name="Ogas R."/>
            <person name="Tomko P."/>
            <person name="Gavelis G."/>
            <person name="Widhalm J.R."/>
            <person name="Wisecaver J.H."/>
        </authorList>
    </citation>
    <scope>NUCLEOTIDE SEQUENCE</scope>
    <source>
        <strain evidence="16">ECLA1</strain>
    </source>
</reference>
<dbReference type="PANTHER" id="PTHR46957">
    <property type="entry name" value="CYTOKINE RECEPTOR"/>
    <property type="match status" value="1"/>
</dbReference>
<feature type="disulfide bond" evidence="10">
    <location>
        <begin position="825"/>
        <end position="837"/>
    </location>
</feature>
<evidence type="ECO:0000256" key="5">
    <source>
        <dbReference type="ARBA" id="ARBA00022737"/>
    </source>
</evidence>
<feature type="domain" description="Fibronectin type-III" evidence="14">
    <location>
        <begin position="4578"/>
        <end position="4662"/>
    </location>
</feature>
<keyword evidence="5" id="KW-0677">Repeat</keyword>
<dbReference type="InterPro" id="IPR006558">
    <property type="entry name" value="LamG-like"/>
</dbReference>
<dbReference type="SMART" id="SM00180">
    <property type="entry name" value="EGF_Lam"/>
    <property type="match status" value="10"/>
</dbReference>
<organism evidence="16 17">
    <name type="scientific">Elysia crispata</name>
    <name type="common">lettuce slug</name>
    <dbReference type="NCBI Taxonomy" id="231223"/>
    <lineage>
        <taxon>Eukaryota</taxon>
        <taxon>Metazoa</taxon>
        <taxon>Spiralia</taxon>
        <taxon>Lophotrochozoa</taxon>
        <taxon>Mollusca</taxon>
        <taxon>Gastropoda</taxon>
        <taxon>Heterobranchia</taxon>
        <taxon>Euthyneura</taxon>
        <taxon>Panpulmonata</taxon>
        <taxon>Sacoglossa</taxon>
        <taxon>Placobranchoidea</taxon>
        <taxon>Plakobranchidae</taxon>
        <taxon>Elysia</taxon>
    </lineage>
</organism>
<proteinExistence type="predicted"/>
<dbReference type="PRINTS" id="PR00011">
    <property type="entry name" value="EGFLAMININ"/>
</dbReference>
<evidence type="ECO:0000259" key="14">
    <source>
        <dbReference type="PROSITE" id="PS50853"/>
    </source>
</evidence>
<feature type="domain" description="Fibronectin type-III" evidence="14">
    <location>
        <begin position="4069"/>
        <end position="4162"/>
    </location>
</feature>
<dbReference type="InterPro" id="IPR002049">
    <property type="entry name" value="LE_dom"/>
</dbReference>
<feature type="disulfide bond" evidence="10">
    <location>
        <begin position="795"/>
        <end position="804"/>
    </location>
</feature>
<feature type="domain" description="Fibronectin type-III" evidence="14">
    <location>
        <begin position="1223"/>
        <end position="1320"/>
    </location>
</feature>
<evidence type="ECO:0000259" key="13">
    <source>
        <dbReference type="PROSITE" id="PS50027"/>
    </source>
</evidence>